<reference evidence="1" key="1">
    <citation type="journal article" date="2021" name="Sci. Rep.">
        <title>Diploid genomic architecture of Nitzschia inconspicua, an elite biomass production diatom.</title>
        <authorList>
            <person name="Oliver A."/>
            <person name="Podell S."/>
            <person name="Pinowska A."/>
            <person name="Traller J.C."/>
            <person name="Smith S.R."/>
            <person name="McClure R."/>
            <person name="Beliaev A."/>
            <person name="Bohutskyi P."/>
            <person name="Hill E.A."/>
            <person name="Rabines A."/>
            <person name="Zheng H."/>
            <person name="Allen L.Z."/>
            <person name="Kuo A."/>
            <person name="Grigoriev I.V."/>
            <person name="Allen A.E."/>
            <person name="Hazlebeck D."/>
            <person name="Allen E.E."/>
        </authorList>
    </citation>
    <scope>NUCLEOTIDE SEQUENCE</scope>
    <source>
        <strain evidence="1">Hildebrandi</strain>
    </source>
</reference>
<evidence type="ECO:0000313" key="1">
    <source>
        <dbReference type="EMBL" id="KAG7365844.1"/>
    </source>
</evidence>
<dbReference type="Proteomes" id="UP000693970">
    <property type="component" value="Unassembled WGS sequence"/>
</dbReference>
<dbReference type="AlphaFoldDB" id="A0A9K3LQ12"/>
<dbReference type="OrthoDB" id="1924787at2759"/>
<comment type="caution">
    <text evidence="1">The sequence shown here is derived from an EMBL/GenBank/DDBJ whole genome shotgun (WGS) entry which is preliminary data.</text>
</comment>
<reference evidence="1" key="2">
    <citation type="submission" date="2021-04" db="EMBL/GenBank/DDBJ databases">
        <authorList>
            <person name="Podell S."/>
        </authorList>
    </citation>
    <scope>NUCLEOTIDE SEQUENCE</scope>
    <source>
        <strain evidence="1">Hildebrandi</strain>
    </source>
</reference>
<evidence type="ECO:0000313" key="2">
    <source>
        <dbReference type="Proteomes" id="UP000693970"/>
    </source>
</evidence>
<dbReference type="EMBL" id="JAGRRH010000007">
    <property type="protein sequence ID" value="KAG7365844.1"/>
    <property type="molecule type" value="Genomic_DNA"/>
</dbReference>
<gene>
    <name evidence="1" type="ORF">IV203_028514</name>
</gene>
<protein>
    <submittedName>
        <fullName evidence="1">Uncharacterized protein</fullName>
    </submittedName>
</protein>
<keyword evidence="2" id="KW-1185">Reference proteome</keyword>
<accession>A0A9K3LQ12</accession>
<sequence>MNSIKDFPVTVDDINLSQKIYDPDVATIKGDLEDFVAEVEYSYYWITDLVGLAGSQTWSLIRLFQSCPGRTYDPPKQADIFVVPYLYMAHCMKAGYWILCKSLPDKGNIKRRSGTFAILQCIYGTSTFVLLVRNQNLFLIVSWLMRQPLLAMYVPRWNHNGERSTQRSPPGHILIPPFNPLPKFQPSVLWSNQQQTQPVSLKEDRKYSLVFVATLPHRSNRL</sequence>
<name>A0A9K3LQ12_9STRA</name>
<proteinExistence type="predicted"/>
<organism evidence="1 2">
    <name type="scientific">Nitzschia inconspicua</name>
    <dbReference type="NCBI Taxonomy" id="303405"/>
    <lineage>
        <taxon>Eukaryota</taxon>
        <taxon>Sar</taxon>
        <taxon>Stramenopiles</taxon>
        <taxon>Ochrophyta</taxon>
        <taxon>Bacillariophyta</taxon>
        <taxon>Bacillariophyceae</taxon>
        <taxon>Bacillariophycidae</taxon>
        <taxon>Bacillariales</taxon>
        <taxon>Bacillariaceae</taxon>
        <taxon>Nitzschia</taxon>
    </lineage>
</organism>